<gene>
    <name evidence="6" type="ORF">PVAG01_00726</name>
</gene>
<dbReference type="InterPro" id="IPR050598">
    <property type="entry name" value="AminoAcid_Transporter"/>
</dbReference>
<evidence type="ECO:0000256" key="4">
    <source>
        <dbReference type="ARBA" id="ARBA00023136"/>
    </source>
</evidence>
<keyword evidence="7" id="KW-1185">Reference proteome</keyword>
<feature type="transmembrane region" description="Helical" evidence="5">
    <location>
        <begin position="504"/>
        <end position="531"/>
    </location>
</feature>
<feature type="transmembrane region" description="Helical" evidence="5">
    <location>
        <begin position="475"/>
        <end position="492"/>
    </location>
</feature>
<dbReference type="PANTHER" id="PTHR11785">
    <property type="entry name" value="AMINO ACID TRANSPORTER"/>
    <property type="match status" value="1"/>
</dbReference>
<evidence type="ECO:0000256" key="1">
    <source>
        <dbReference type="ARBA" id="ARBA00004141"/>
    </source>
</evidence>
<protein>
    <submittedName>
        <fullName evidence="6">High-affinity methionine permease</fullName>
    </submittedName>
</protein>
<sequence length="597" mass="65859">MAVDRLWRKVAGESAAVAIHHDGSDSNTSVLRDGDLEYTREVGGNGSKPSYQEASGAPVEKSSPLGYQIQWFTVIFLNIGQMVGTGVFSTPFNGILAGSIYRGVGSVGLSLIYWFIGLLIAGSGLAVYLELAAYFPNRSGAEVVYLEQAYPRPRYFFPTTFAVLNVLLAFSSSNAIVLSSYLFRIGEHDPSEWESKGVAIAGYTVAVIFCIISNKYSLYLSNGIGVLKVLTLIFISLTGLVVLGGNVDRVPDPKANFRNAFEGTSNNAYGLTNAIVRINFAYEGYANSFNMVNEVKNPIRTMKIAGPASLIAIAVLYMFVNIAYFAAVPKDEIRDSQTIAASLFFEHVFGGGGAARGLNVLIVLSAFGNLISNLIGASRVIRECGRQGVLPWPKFWASTQPFGTPLGPYLLKYVLTLLMIIAPPFGDAFNFVVDLKSYPDAVFYLFMASGVYLIRRRRKRINAEKAEFKAWHVPVIFWILVQVFLLVMPWYPPLTGRYGGNVSFWYATYCVTGIAILAACGIYYWVWIYVLPKLRGYKIRQEVLVLDNGATTHKLVNVPNSELAVWDSEHDVTGKYLRTDVTQELPDKVGQQQVLNY</sequence>
<feature type="transmembrane region" description="Helical" evidence="5">
    <location>
        <begin position="71"/>
        <end position="92"/>
    </location>
</feature>
<evidence type="ECO:0000256" key="5">
    <source>
        <dbReference type="SAM" id="Phobius"/>
    </source>
</evidence>
<dbReference type="Proteomes" id="UP001629113">
    <property type="component" value="Unassembled WGS sequence"/>
</dbReference>
<feature type="transmembrane region" description="Helical" evidence="5">
    <location>
        <begin position="438"/>
        <end position="454"/>
    </location>
</feature>
<feature type="transmembrane region" description="Helical" evidence="5">
    <location>
        <begin position="304"/>
        <end position="327"/>
    </location>
</feature>
<reference evidence="6 7" key="1">
    <citation type="submission" date="2024-06" db="EMBL/GenBank/DDBJ databases">
        <title>Complete genome of Phlyctema vagabunda strain 19-DSS-EL-015.</title>
        <authorList>
            <person name="Fiorenzani C."/>
        </authorList>
    </citation>
    <scope>NUCLEOTIDE SEQUENCE [LARGE SCALE GENOMIC DNA]</scope>
    <source>
        <strain evidence="6 7">19-DSS-EL-015</strain>
    </source>
</reference>
<feature type="transmembrane region" description="Helical" evidence="5">
    <location>
        <begin position="226"/>
        <end position="247"/>
    </location>
</feature>
<dbReference type="Pfam" id="PF13520">
    <property type="entry name" value="AA_permease_2"/>
    <property type="match status" value="1"/>
</dbReference>
<keyword evidence="3 5" id="KW-1133">Transmembrane helix</keyword>
<dbReference type="Gene3D" id="1.20.1740.10">
    <property type="entry name" value="Amino acid/polyamine transporter I"/>
    <property type="match status" value="1"/>
</dbReference>
<comment type="subcellular location">
    <subcellularLocation>
        <location evidence="1">Membrane</location>
        <topology evidence="1">Multi-pass membrane protein</topology>
    </subcellularLocation>
</comment>
<dbReference type="InterPro" id="IPR002293">
    <property type="entry name" value="AA/rel_permease1"/>
</dbReference>
<comment type="caution">
    <text evidence="6">The sequence shown here is derived from an EMBL/GenBank/DDBJ whole genome shotgun (WGS) entry which is preliminary data.</text>
</comment>
<organism evidence="6 7">
    <name type="scientific">Phlyctema vagabunda</name>
    <dbReference type="NCBI Taxonomy" id="108571"/>
    <lineage>
        <taxon>Eukaryota</taxon>
        <taxon>Fungi</taxon>
        <taxon>Dikarya</taxon>
        <taxon>Ascomycota</taxon>
        <taxon>Pezizomycotina</taxon>
        <taxon>Leotiomycetes</taxon>
        <taxon>Helotiales</taxon>
        <taxon>Dermateaceae</taxon>
        <taxon>Phlyctema</taxon>
    </lineage>
</organism>
<feature type="transmembrane region" description="Helical" evidence="5">
    <location>
        <begin position="112"/>
        <end position="135"/>
    </location>
</feature>
<evidence type="ECO:0000313" key="6">
    <source>
        <dbReference type="EMBL" id="KAL3427217.1"/>
    </source>
</evidence>
<evidence type="ECO:0000256" key="2">
    <source>
        <dbReference type="ARBA" id="ARBA00022692"/>
    </source>
</evidence>
<feature type="transmembrane region" description="Helical" evidence="5">
    <location>
        <begin position="155"/>
        <end position="177"/>
    </location>
</feature>
<evidence type="ECO:0000256" key="3">
    <source>
        <dbReference type="ARBA" id="ARBA00022989"/>
    </source>
</evidence>
<dbReference type="PANTHER" id="PTHR11785:SF353">
    <property type="entry name" value="METHIONINE TRANSPORTER (EUROFUNG)"/>
    <property type="match status" value="1"/>
</dbReference>
<dbReference type="EMBL" id="JBFCZG010000001">
    <property type="protein sequence ID" value="KAL3427217.1"/>
    <property type="molecule type" value="Genomic_DNA"/>
</dbReference>
<name>A0ABR4PV28_9HELO</name>
<feature type="transmembrane region" description="Helical" evidence="5">
    <location>
        <begin position="409"/>
        <end position="426"/>
    </location>
</feature>
<feature type="transmembrane region" description="Helical" evidence="5">
    <location>
        <begin position="197"/>
        <end position="214"/>
    </location>
</feature>
<evidence type="ECO:0000313" key="7">
    <source>
        <dbReference type="Proteomes" id="UP001629113"/>
    </source>
</evidence>
<accession>A0ABR4PV28</accession>
<proteinExistence type="predicted"/>
<keyword evidence="2 5" id="KW-0812">Transmembrane</keyword>
<keyword evidence="4 5" id="KW-0472">Membrane</keyword>